<dbReference type="Proteomes" id="UP001152795">
    <property type="component" value="Unassembled WGS sequence"/>
</dbReference>
<reference evidence="1" key="1">
    <citation type="submission" date="2020-04" db="EMBL/GenBank/DDBJ databases">
        <authorList>
            <person name="Alioto T."/>
            <person name="Alioto T."/>
            <person name="Gomez Garrido J."/>
        </authorList>
    </citation>
    <scope>NUCLEOTIDE SEQUENCE</scope>
    <source>
        <strain evidence="1">A484AB</strain>
    </source>
</reference>
<proteinExistence type="predicted"/>
<name>A0A7D9EGG0_PARCT</name>
<evidence type="ECO:0000313" key="2">
    <source>
        <dbReference type="Proteomes" id="UP001152795"/>
    </source>
</evidence>
<protein>
    <submittedName>
        <fullName evidence="1">Uncharacterized protein</fullName>
    </submittedName>
</protein>
<sequence length="315" mass="35648">MAVVRLTGLYILYATLLLLSITCPTWQNVESQNSDVVLTVFRETRSDTDRVHIRPAKPGTELDSRYITSKTMNCSETKDEIYAQNSHICTCKESSPTYVVSERQCVNNVWLRRGCAFRFGSWRHSSGWTWSEEGDRLLFLYLDDGYGIAGGFNASNREFERCTLANVTTLTETGVWGKIDFDSKDVTFFVVRHHYHISWNTENLGAESRQEIRGRILKFSITCQPPEPTLHNDILRQPTESCLVFKVTGNFTVSPKRQESEKSKEENTAIVAIALGVTFSILLLAGIVVGMVCYKRRSGTNITPRFISGFIAKIT</sequence>
<comment type="caution">
    <text evidence="1">The sequence shown here is derived from an EMBL/GenBank/DDBJ whole genome shotgun (WGS) entry which is preliminary data.</text>
</comment>
<dbReference type="EMBL" id="CACRXK020006635">
    <property type="protein sequence ID" value="CAB4009963.1"/>
    <property type="molecule type" value="Genomic_DNA"/>
</dbReference>
<keyword evidence="2" id="KW-1185">Reference proteome</keyword>
<evidence type="ECO:0000313" key="1">
    <source>
        <dbReference type="EMBL" id="CAB4009963.1"/>
    </source>
</evidence>
<dbReference type="OrthoDB" id="10467255at2759"/>
<gene>
    <name evidence="1" type="ORF">PACLA_8A022812</name>
</gene>
<organism evidence="1 2">
    <name type="scientific">Paramuricea clavata</name>
    <name type="common">Red gorgonian</name>
    <name type="synonym">Violescent sea-whip</name>
    <dbReference type="NCBI Taxonomy" id="317549"/>
    <lineage>
        <taxon>Eukaryota</taxon>
        <taxon>Metazoa</taxon>
        <taxon>Cnidaria</taxon>
        <taxon>Anthozoa</taxon>
        <taxon>Octocorallia</taxon>
        <taxon>Malacalcyonacea</taxon>
        <taxon>Plexauridae</taxon>
        <taxon>Paramuricea</taxon>
    </lineage>
</organism>
<accession>A0A7D9EGG0</accession>
<dbReference type="AlphaFoldDB" id="A0A7D9EGG0"/>